<comment type="caution">
    <text evidence="13">The sequence shown here is derived from an EMBL/GenBank/DDBJ whole genome shotgun (WGS) entry which is preliminary data.</text>
</comment>
<dbReference type="InterPro" id="IPR041489">
    <property type="entry name" value="PDZ_6"/>
</dbReference>
<feature type="domain" description="PDZ" evidence="12">
    <location>
        <begin position="132"/>
        <end position="182"/>
    </location>
</feature>
<dbReference type="InterPro" id="IPR004387">
    <property type="entry name" value="Pept_M50_Zn"/>
</dbReference>
<dbReference type="GO" id="GO:0004222">
    <property type="term" value="F:metalloendopeptidase activity"/>
    <property type="evidence" value="ECO:0007669"/>
    <property type="project" value="InterPro"/>
</dbReference>
<evidence type="ECO:0000313" key="13">
    <source>
        <dbReference type="EMBL" id="MTD93403.1"/>
    </source>
</evidence>
<comment type="subcellular location">
    <subcellularLocation>
        <location evidence="2">Membrane</location>
        <topology evidence="2">Multi-pass membrane protein</topology>
    </subcellularLocation>
</comment>
<keyword evidence="14" id="KW-1185">Reference proteome</keyword>
<evidence type="ECO:0000256" key="10">
    <source>
        <dbReference type="ARBA" id="ARBA00023136"/>
    </source>
</evidence>
<comment type="cofactor">
    <cofactor evidence="1 11">
        <name>Zn(2+)</name>
        <dbReference type="ChEBI" id="CHEBI:29105"/>
    </cofactor>
</comment>
<dbReference type="PROSITE" id="PS50106">
    <property type="entry name" value="PDZ"/>
    <property type="match status" value="1"/>
</dbReference>
<feature type="transmembrane region" description="Helical" evidence="11">
    <location>
        <begin position="12"/>
        <end position="31"/>
    </location>
</feature>
<comment type="similarity">
    <text evidence="3 11">Belongs to the peptidase M50B family.</text>
</comment>
<dbReference type="Proteomes" id="UP000440694">
    <property type="component" value="Unassembled WGS sequence"/>
</dbReference>
<evidence type="ECO:0000256" key="2">
    <source>
        <dbReference type="ARBA" id="ARBA00004141"/>
    </source>
</evidence>
<evidence type="ECO:0000256" key="7">
    <source>
        <dbReference type="ARBA" id="ARBA00022833"/>
    </source>
</evidence>
<sequence length="384" mass="41700">MLTLANVAMSMPGVLLTIFQFLVVLTIVVFVHEFGHFIVARWCGVTVKTFSIGFGREIFGFTDKKGTRWRFAWIPLGGYVKFVDDENAASQPSPDALERMTASERAGAFQNKALWQRAAVVAAGPVANFLLAIAVYSAVNLAFGVRTITPTVGEVKAGMPAAVAGIQPGDVITSIDGWSIEGFEDVQRIVGVNGGRPLKFGVDRSGEKLSFEVTPEVREQNDTFGGTFRRGLIGITPSSVAGMKEAKSVGPFEALRLGVRETYTNIVHTVQGIADIVTQRQAADQMGGPILMAQVTARVAEGGIEPLLRWIAFISANIGFLNLLPIPVLDGGHLVYYAIEGVLRRPMSRRMQEIGFQIGVALVLMLMVYVNLNDLLRVWRGWTG</sequence>
<evidence type="ECO:0000256" key="1">
    <source>
        <dbReference type="ARBA" id="ARBA00001947"/>
    </source>
</evidence>
<dbReference type="Gene3D" id="2.30.42.10">
    <property type="match status" value="1"/>
</dbReference>
<accession>A0A6I3KG88</accession>
<keyword evidence="4 13" id="KW-0645">Protease</keyword>
<dbReference type="PANTHER" id="PTHR42837">
    <property type="entry name" value="REGULATOR OF SIGMA-E PROTEASE RSEP"/>
    <property type="match status" value="1"/>
</dbReference>
<dbReference type="NCBIfam" id="TIGR00054">
    <property type="entry name" value="RIP metalloprotease RseP"/>
    <property type="match status" value="1"/>
</dbReference>
<dbReference type="EMBL" id="WMBQ01000001">
    <property type="protein sequence ID" value="MTD93403.1"/>
    <property type="molecule type" value="Genomic_DNA"/>
</dbReference>
<evidence type="ECO:0000256" key="4">
    <source>
        <dbReference type="ARBA" id="ARBA00022670"/>
    </source>
</evidence>
<dbReference type="GO" id="GO:0016020">
    <property type="term" value="C:membrane"/>
    <property type="evidence" value="ECO:0007669"/>
    <property type="project" value="UniProtKB-SubCell"/>
</dbReference>
<evidence type="ECO:0000256" key="8">
    <source>
        <dbReference type="ARBA" id="ARBA00022989"/>
    </source>
</evidence>
<keyword evidence="7 11" id="KW-0862">Zinc</keyword>
<keyword evidence="11" id="KW-0479">Metal-binding</keyword>
<evidence type="ECO:0000313" key="14">
    <source>
        <dbReference type="Proteomes" id="UP000440694"/>
    </source>
</evidence>
<name>A0A6I3KG88_9HYPH</name>
<dbReference type="SMART" id="SM00228">
    <property type="entry name" value="PDZ"/>
    <property type="match status" value="1"/>
</dbReference>
<dbReference type="CDD" id="cd23081">
    <property type="entry name" value="cpPDZ_EcRseP-like"/>
    <property type="match status" value="1"/>
</dbReference>
<evidence type="ECO:0000259" key="12">
    <source>
        <dbReference type="PROSITE" id="PS50106"/>
    </source>
</evidence>
<dbReference type="EC" id="3.4.24.-" evidence="11"/>
<keyword evidence="8 11" id="KW-1133">Transmembrane helix</keyword>
<dbReference type="Pfam" id="PF02163">
    <property type="entry name" value="Peptidase_M50"/>
    <property type="match status" value="1"/>
</dbReference>
<protein>
    <recommendedName>
        <fullName evidence="11">Zinc metalloprotease</fullName>
        <ecNumber evidence="11">3.4.24.-</ecNumber>
    </recommendedName>
</protein>
<dbReference type="RefSeq" id="WP_154737946.1">
    <property type="nucleotide sequence ID" value="NZ_WMBQ01000001.1"/>
</dbReference>
<dbReference type="Pfam" id="PF17820">
    <property type="entry name" value="PDZ_6"/>
    <property type="match status" value="1"/>
</dbReference>
<keyword evidence="10 11" id="KW-0472">Membrane</keyword>
<keyword evidence="9 11" id="KW-0482">Metalloprotease</keyword>
<keyword evidence="6 11" id="KW-0378">Hydrolase</keyword>
<evidence type="ECO:0000256" key="9">
    <source>
        <dbReference type="ARBA" id="ARBA00023049"/>
    </source>
</evidence>
<evidence type="ECO:0000256" key="6">
    <source>
        <dbReference type="ARBA" id="ARBA00022801"/>
    </source>
</evidence>
<keyword evidence="5 11" id="KW-0812">Transmembrane</keyword>
<dbReference type="SUPFAM" id="SSF50156">
    <property type="entry name" value="PDZ domain-like"/>
    <property type="match status" value="1"/>
</dbReference>
<dbReference type="InterPro" id="IPR008915">
    <property type="entry name" value="Peptidase_M50"/>
</dbReference>
<gene>
    <name evidence="13" type="primary">rseP</name>
    <name evidence="13" type="ORF">GIW81_03515</name>
</gene>
<evidence type="ECO:0000256" key="11">
    <source>
        <dbReference type="RuleBase" id="RU362031"/>
    </source>
</evidence>
<dbReference type="InterPro" id="IPR036034">
    <property type="entry name" value="PDZ_sf"/>
</dbReference>
<organism evidence="13 14">
    <name type="scientific">Hyphomicrobium album</name>
    <dbReference type="NCBI Taxonomy" id="2665159"/>
    <lineage>
        <taxon>Bacteria</taxon>
        <taxon>Pseudomonadati</taxon>
        <taxon>Pseudomonadota</taxon>
        <taxon>Alphaproteobacteria</taxon>
        <taxon>Hyphomicrobiales</taxon>
        <taxon>Hyphomicrobiaceae</taxon>
        <taxon>Hyphomicrobium</taxon>
    </lineage>
</organism>
<proteinExistence type="inferred from homology"/>
<dbReference type="CDD" id="cd06163">
    <property type="entry name" value="S2P-M50_PDZ_RseP-like"/>
    <property type="match status" value="1"/>
</dbReference>
<evidence type="ECO:0000256" key="5">
    <source>
        <dbReference type="ARBA" id="ARBA00022692"/>
    </source>
</evidence>
<dbReference type="PANTHER" id="PTHR42837:SF2">
    <property type="entry name" value="MEMBRANE METALLOPROTEASE ARASP2, CHLOROPLASTIC-RELATED"/>
    <property type="match status" value="1"/>
</dbReference>
<reference evidence="13 14" key="1">
    <citation type="submission" date="2019-11" db="EMBL/GenBank/DDBJ databases">
        <title>Identification of a novel strain.</title>
        <authorList>
            <person name="Xu Q."/>
            <person name="Wang G."/>
        </authorList>
    </citation>
    <scope>NUCLEOTIDE SEQUENCE [LARGE SCALE GENOMIC DNA]</scope>
    <source>
        <strain evidence="14">xq</strain>
    </source>
</reference>
<dbReference type="GO" id="GO:0006508">
    <property type="term" value="P:proteolysis"/>
    <property type="evidence" value="ECO:0007669"/>
    <property type="project" value="UniProtKB-KW"/>
</dbReference>
<dbReference type="InterPro" id="IPR001478">
    <property type="entry name" value="PDZ"/>
</dbReference>
<dbReference type="AlphaFoldDB" id="A0A6I3KG88"/>
<evidence type="ECO:0000256" key="3">
    <source>
        <dbReference type="ARBA" id="ARBA00007931"/>
    </source>
</evidence>
<feature type="transmembrane region" description="Helical" evidence="11">
    <location>
        <begin position="354"/>
        <end position="372"/>
    </location>
</feature>
<dbReference type="GO" id="GO:0046872">
    <property type="term" value="F:metal ion binding"/>
    <property type="evidence" value="ECO:0007669"/>
    <property type="project" value="UniProtKB-KW"/>
</dbReference>